<keyword evidence="3" id="KW-0378">Hydrolase</keyword>
<organism evidence="2 4">
    <name type="scientific">Archangium gephyra</name>
    <dbReference type="NCBI Taxonomy" id="48"/>
    <lineage>
        <taxon>Bacteria</taxon>
        <taxon>Pseudomonadati</taxon>
        <taxon>Myxococcota</taxon>
        <taxon>Myxococcia</taxon>
        <taxon>Myxococcales</taxon>
        <taxon>Cystobacterineae</taxon>
        <taxon>Archangiaceae</taxon>
        <taxon>Archangium</taxon>
    </lineage>
</organism>
<dbReference type="AlphaFoldDB" id="A0AAC8TFF0"/>
<evidence type="ECO:0000313" key="5">
    <source>
        <dbReference type="Proteomes" id="UP000256345"/>
    </source>
</evidence>
<dbReference type="SUPFAM" id="SSF52980">
    <property type="entry name" value="Restriction endonuclease-like"/>
    <property type="match status" value="1"/>
</dbReference>
<dbReference type="Proteomes" id="UP000035579">
    <property type="component" value="Chromosome"/>
</dbReference>
<keyword evidence="5" id="KW-1185">Reference proteome</keyword>
<dbReference type="InterPro" id="IPR008538">
    <property type="entry name" value="Uma2"/>
</dbReference>
<evidence type="ECO:0000313" key="2">
    <source>
        <dbReference type="EMBL" id="AKJ04022.1"/>
    </source>
</evidence>
<evidence type="ECO:0000313" key="3">
    <source>
        <dbReference type="EMBL" id="REG37893.1"/>
    </source>
</evidence>
<dbReference type="Proteomes" id="UP000256345">
    <property type="component" value="Unassembled WGS sequence"/>
</dbReference>
<dbReference type="InterPro" id="IPR011335">
    <property type="entry name" value="Restrct_endonuc-II-like"/>
</dbReference>
<dbReference type="Gene3D" id="3.90.1570.10">
    <property type="entry name" value="tt1808, chain A"/>
    <property type="match status" value="1"/>
</dbReference>
<dbReference type="PANTHER" id="PTHR34107">
    <property type="entry name" value="SLL0198 PROTEIN-RELATED"/>
    <property type="match status" value="1"/>
</dbReference>
<reference evidence="2 4" key="1">
    <citation type="submission" date="2015-05" db="EMBL/GenBank/DDBJ databases">
        <title>Genome assembly of Archangium gephyra DSM 2261.</title>
        <authorList>
            <person name="Sharma G."/>
            <person name="Subramanian S."/>
        </authorList>
    </citation>
    <scope>NUCLEOTIDE SEQUENCE [LARGE SCALE GENOMIC DNA]</scope>
    <source>
        <strain evidence="2 4">DSM 2261</strain>
    </source>
</reference>
<feature type="domain" description="Putative restriction endonuclease" evidence="1">
    <location>
        <begin position="19"/>
        <end position="182"/>
    </location>
</feature>
<dbReference type="InterPro" id="IPR012296">
    <property type="entry name" value="Nuclease_put_TT1808"/>
</dbReference>
<evidence type="ECO:0000313" key="4">
    <source>
        <dbReference type="Proteomes" id="UP000035579"/>
    </source>
</evidence>
<dbReference type="EMBL" id="CP011509">
    <property type="protein sequence ID" value="AKJ04022.1"/>
    <property type="molecule type" value="Genomic_DNA"/>
</dbReference>
<gene>
    <name evidence="2" type="ORF">AA314_05648</name>
    <name evidence="3" type="ORF">ATI61_101882</name>
</gene>
<dbReference type="KEGG" id="age:AA314_05648"/>
<protein>
    <submittedName>
        <fullName evidence="3">Uma2 family endonuclease</fullName>
    </submittedName>
</protein>
<accession>A0AAC8TFF0</accession>
<dbReference type="PANTHER" id="PTHR34107:SF4">
    <property type="entry name" value="SLL1222 PROTEIN"/>
    <property type="match status" value="1"/>
</dbReference>
<dbReference type="CDD" id="cd06260">
    <property type="entry name" value="DUF820-like"/>
    <property type="match status" value="1"/>
</dbReference>
<dbReference type="RefSeq" id="WP_047857934.1">
    <property type="nucleotide sequence ID" value="NZ_CP011509.1"/>
</dbReference>
<keyword evidence="3" id="KW-0540">Nuclease</keyword>
<name>A0AAC8TFF0_9BACT</name>
<evidence type="ECO:0000259" key="1">
    <source>
        <dbReference type="Pfam" id="PF05685"/>
    </source>
</evidence>
<dbReference type="GO" id="GO:0004519">
    <property type="term" value="F:endonuclease activity"/>
    <property type="evidence" value="ECO:0007669"/>
    <property type="project" value="UniProtKB-KW"/>
</dbReference>
<keyword evidence="3" id="KW-0255">Endonuclease</keyword>
<sequence length="200" mass="22229">MGKGKKPATYEDIEALPVGWVGELLGDELVASPRPAMPHARVAWALSVLLGPASDLGQQEPGGGWWILYEPELHLGRDVLVPDLAGWRRDRMPVPPFMDEPFSKVAPDWVCEVLSPSTENVDRKRKLPLYHREGVSHVWLIDPSVRTLEVYRRRTRGWLRVAQYSGDGVVLAEPFDALSLTLGSLWWPRAGAARAPAPSP</sequence>
<reference evidence="3 5" key="2">
    <citation type="submission" date="2018-08" db="EMBL/GenBank/DDBJ databases">
        <title>Genomic Encyclopedia of Archaeal and Bacterial Type Strains, Phase II (KMG-II): from individual species to whole genera.</title>
        <authorList>
            <person name="Goeker M."/>
        </authorList>
    </citation>
    <scope>NUCLEOTIDE SEQUENCE [LARGE SCALE GENOMIC DNA]</scope>
    <source>
        <strain evidence="3 5">DSM 2261</strain>
    </source>
</reference>
<dbReference type="EMBL" id="QUMU01000001">
    <property type="protein sequence ID" value="REG37893.1"/>
    <property type="molecule type" value="Genomic_DNA"/>
</dbReference>
<dbReference type="Pfam" id="PF05685">
    <property type="entry name" value="Uma2"/>
    <property type="match status" value="1"/>
</dbReference>
<proteinExistence type="predicted"/>